<dbReference type="EMBL" id="JBDIME010000019">
    <property type="protein sequence ID" value="MEN2791660.1"/>
    <property type="molecule type" value="Genomic_DNA"/>
</dbReference>
<dbReference type="RefSeq" id="WP_343892090.1">
    <property type="nucleotide sequence ID" value="NZ_BAAAEH010000050.1"/>
</dbReference>
<accession>A0ABU9Y769</accession>
<sequence length="298" mass="31628">MTLQLVSPDRFVRHVPLGFAFRDASDLSLIGDGLDIRITDAMRPWRNAQLRPTPSGTWMTPRLPGLDAVLAEKPADWSTHQRSFVVAVEDDLHRFLPVRFQADLPVRGRFAWPSWSGFATGPIAPLLPAGAPAGYAPDYLPLFPAIARTAPGPRATVRAQLAVRQADGTDLPAGWAAMTVSVSGTVIGLGIADVGGAIVVSGAYPTLPSQTVEEAAAGRSEVAWEAVIKVYYGKLAGSPPALDEILGQLSKPPTKALATLKPAEPELPAQTLVLGRPLTLATGKTATERFSSLYLKAN</sequence>
<protein>
    <submittedName>
        <fullName evidence="1">Uncharacterized protein</fullName>
    </submittedName>
</protein>
<evidence type="ECO:0000313" key="2">
    <source>
        <dbReference type="Proteomes" id="UP001419910"/>
    </source>
</evidence>
<evidence type="ECO:0000313" key="1">
    <source>
        <dbReference type="EMBL" id="MEN2791660.1"/>
    </source>
</evidence>
<dbReference type="Proteomes" id="UP001419910">
    <property type="component" value="Unassembled WGS sequence"/>
</dbReference>
<comment type="caution">
    <text evidence="1">The sequence shown here is derived from an EMBL/GenBank/DDBJ whole genome shotgun (WGS) entry which is preliminary data.</text>
</comment>
<organism evidence="1 2">
    <name type="scientific">Sphingomonas oligophenolica</name>
    <dbReference type="NCBI Taxonomy" id="301154"/>
    <lineage>
        <taxon>Bacteria</taxon>
        <taxon>Pseudomonadati</taxon>
        <taxon>Pseudomonadota</taxon>
        <taxon>Alphaproteobacteria</taxon>
        <taxon>Sphingomonadales</taxon>
        <taxon>Sphingomonadaceae</taxon>
        <taxon>Sphingomonas</taxon>
    </lineage>
</organism>
<name>A0ABU9Y769_9SPHN</name>
<reference evidence="1 2" key="1">
    <citation type="submission" date="2024-05" db="EMBL/GenBank/DDBJ databases">
        <authorList>
            <person name="Liu Q."/>
            <person name="Xin Y.-H."/>
        </authorList>
    </citation>
    <scope>NUCLEOTIDE SEQUENCE [LARGE SCALE GENOMIC DNA]</scope>
    <source>
        <strain evidence="1 2">CGMCC 1.10181</strain>
    </source>
</reference>
<keyword evidence="2" id="KW-1185">Reference proteome</keyword>
<proteinExistence type="predicted"/>
<gene>
    <name evidence="1" type="ORF">ABC974_18665</name>
</gene>